<name>A0A2U2HEC8_9BURK</name>
<dbReference type="Pfam" id="PF04264">
    <property type="entry name" value="YceI"/>
    <property type="match status" value="1"/>
</dbReference>
<evidence type="ECO:0000313" key="4">
    <source>
        <dbReference type="Proteomes" id="UP000241421"/>
    </source>
</evidence>
<gene>
    <name evidence="3" type="ORF">C7C56_024080</name>
</gene>
<dbReference type="Gene3D" id="2.40.128.110">
    <property type="entry name" value="Lipid/polyisoprenoid-binding, YceI-like"/>
    <property type="match status" value="1"/>
</dbReference>
<sequence>MEAAARRPLAKAIPTAEVSQIKTKTLLPLLAVLAACAGPAPPPSTPPSAPQSTPQSVPLSIPSPVQRSAPPAVPRSAPQAAPRSAPRSAPAAAPVPAQQYGWYQQAHGAGKKVYAIDPAQSLITVTVRRGGVLARLGHDHVVASRAISGFVAPDDGRADFQFRLDQMTVDEPALRRKAGLDTQPPAEAVEGTRRNMLGRVLEAERFPLVLLRARRVAGAMRLTVTLHGVSRDYVVPTRLERSAGGVTASGALTLLQTDFGIVPMSIMGGAMQVRDPLELTFRVVARAPGPRAGGG</sequence>
<evidence type="ECO:0000256" key="1">
    <source>
        <dbReference type="SAM" id="MobiDB-lite"/>
    </source>
</evidence>
<dbReference type="SMART" id="SM00867">
    <property type="entry name" value="YceI"/>
    <property type="match status" value="1"/>
</dbReference>
<dbReference type="SUPFAM" id="SSF101874">
    <property type="entry name" value="YceI-like"/>
    <property type="match status" value="1"/>
</dbReference>
<protein>
    <submittedName>
        <fullName evidence="3">YceI family protein</fullName>
    </submittedName>
</protein>
<organism evidence="3 4">
    <name type="scientific">Massilia glaciei</name>
    <dbReference type="NCBI Taxonomy" id="1524097"/>
    <lineage>
        <taxon>Bacteria</taxon>
        <taxon>Pseudomonadati</taxon>
        <taxon>Pseudomonadota</taxon>
        <taxon>Betaproteobacteria</taxon>
        <taxon>Burkholderiales</taxon>
        <taxon>Oxalobacteraceae</taxon>
        <taxon>Telluria group</taxon>
        <taxon>Massilia</taxon>
    </lineage>
</organism>
<feature type="region of interest" description="Disordered" evidence="1">
    <location>
        <begin position="37"/>
        <end position="93"/>
    </location>
</feature>
<evidence type="ECO:0000259" key="2">
    <source>
        <dbReference type="SMART" id="SM00867"/>
    </source>
</evidence>
<accession>A0A2U2HEC8</accession>
<keyword evidence="4" id="KW-1185">Reference proteome</keyword>
<feature type="compositionally biased region" description="Low complexity" evidence="1">
    <location>
        <begin position="66"/>
        <end position="93"/>
    </location>
</feature>
<feature type="domain" description="Lipid/polyisoprenoid-binding YceI-like" evidence="2">
    <location>
        <begin position="113"/>
        <end position="286"/>
    </location>
</feature>
<evidence type="ECO:0000313" key="3">
    <source>
        <dbReference type="EMBL" id="PWF41749.1"/>
    </source>
</evidence>
<dbReference type="AlphaFoldDB" id="A0A2U2HEC8"/>
<reference evidence="3 4" key="1">
    <citation type="submission" date="2018-04" db="EMBL/GenBank/DDBJ databases">
        <title>Massilia violaceinigra sp. nov., a novel purple-pigmented bacterium isolated from Tianshan glacier, Xinjiang, China.</title>
        <authorList>
            <person name="Wang H."/>
        </authorList>
    </citation>
    <scope>NUCLEOTIDE SEQUENCE [LARGE SCALE GENOMIC DNA]</scope>
    <source>
        <strain evidence="3 4">B448-2</strain>
    </source>
</reference>
<dbReference type="InterPro" id="IPR036761">
    <property type="entry name" value="TTHA0802/YceI-like_sf"/>
</dbReference>
<feature type="compositionally biased region" description="Pro residues" evidence="1">
    <location>
        <begin position="39"/>
        <end position="49"/>
    </location>
</feature>
<proteinExistence type="predicted"/>
<comment type="caution">
    <text evidence="3">The sequence shown here is derived from an EMBL/GenBank/DDBJ whole genome shotgun (WGS) entry which is preliminary data.</text>
</comment>
<dbReference type="EMBL" id="PXWF02000309">
    <property type="protein sequence ID" value="PWF41749.1"/>
    <property type="molecule type" value="Genomic_DNA"/>
</dbReference>
<dbReference type="OrthoDB" id="273832at2"/>
<dbReference type="Proteomes" id="UP000241421">
    <property type="component" value="Unassembled WGS sequence"/>
</dbReference>
<dbReference type="InterPro" id="IPR007372">
    <property type="entry name" value="Lipid/polyisoprenoid-bd_YceI"/>
</dbReference>